<name>A0A399NV53_9MICO</name>
<reference evidence="1 2" key="1">
    <citation type="submission" date="2018-08" db="EMBL/GenBank/DDBJ databases">
        <title>Genome Sequence of Clavibacter michiganensis Subspecies type strains, and the Atypical Peach-Colored Strains Isolated from Tomato.</title>
        <authorList>
            <person name="Osdaghi E."/>
            <person name="Portier P."/>
            <person name="Briand M."/>
            <person name="Jacques M.-A."/>
        </authorList>
    </citation>
    <scope>NUCLEOTIDE SEQUENCE [LARGE SCALE GENOMIC DNA]</scope>
    <source>
        <strain evidence="1 2">CFBP 7577</strain>
    </source>
</reference>
<comment type="caution">
    <text evidence="1">The sequence shown here is derived from an EMBL/GenBank/DDBJ whole genome shotgun (WGS) entry which is preliminary data.</text>
</comment>
<proteinExistence type="predicted"/>
<dbReference type="Proteomes" id="UP000265361">
    <property type="component" value="Unassembled WGS sequence"/>
</dbReference>
<protein>
    <submittedName>
        <fullName evidence="1">GNAT family N-acetyltransferase</fullName>
    </submittedName>
</protein>
<sequence length="36" mass="3455">MSVDAGSAVGAAAVAAMDPRAAAALLDDLADRGWPA</sequence>
<gene>
    <name evidence="1" type="ORF">DZF97_17735</name>
</gene>
<dbReference type="GO" id="GO:0016740">
    <property type="term" value="F:transferase activity"/>
    <property type="evidence" value="ECO:0007669"/>
    <property type="project" value="UniProtKB-KW"/>
</dbReference>
<evidence type="ECO:0000313" key="2">
    <source>
        <dbReference type="Proteomes" id="UP000265361"/>
    </source>
</evidence>
<dbReference type="AlphaFoldDB" id="A0A399NV53"/>
<dbReference type="EMBL" id="QWED01001100">
    <property type="protein sequence ID" value="RII96536.1"/>
    <property type="molecule type" value="Genomic_DNA"/>
</dbReference>
<organism evidence="1 2">
    <name type="scientific">Clavibacter nebraskensis</name>
    <dbReference type="NCBI Taxonomy" id="31963"/>
    <lineage>
        <taxon>Bacteria</taxon>
        <taxon>Bacillati</taxon>
        <taxon>Actinomycetota</taxon>
        <taxon>Actinomycetes</taxon>
        <taxon>Micrococcales</taxon>
        <taxon>Microbacteriaceae</taxon>
        <taxon>Clavibacter</taxon>
    </lineage>
</organism>
<keyword evidence="1" id="KW-0808">Transferase</keyword>
<accession>A0A399NV53</accession>
<feature type="non-terminal residue" evidence="1">
    <location>
        <position position="36"/>
    </location>
</feature>
<evidence type="ECO:0000313" key="1">
    <source>
        <dbReference type="EMBL" id="RII96536.1"/>
    </source>
</evidence>